<evidence type="ECO:0000256" key="2">
    <source>
        <dbReference type="SAM" id="Phobius"/>
    </source>
</evidence>
<evidence type="ECO:0008006" key="5">
    <source>
        <dbReference type="Google" id="ProtNLM"/>
    </source>
</evidence>
<reference evidence="3 4" key="1">
    <citation type="journal article" date="2022" name="bioRxiv">
        <title>Genomics of Preaxostyla Flagellates Illuminates Evolutionary Transitions and the Path Towards Mitochondrial Loss.</title>
        <authorList>
            <person name="Novak L.V.F."/>
            <person name="Treitli S.C."/>
            <person name="Pyrih J."/>
            <person name="Halakuc P."/>
            <person name="Pipaliya S.V."/>
            <person name="Vacek V."/>
            <person name="Brzon O."/>
            <person name="Soukal P."/>
            <person name="Eme L."/>
            <person name="Dacks J.B."/>
            <person name="Karnkowska A."/>
            <person name="Elias M."/>
            <person name="Hampl V."/>
        </authorList>
    </citation>
    <scope>NUCLEOTIDE SEQUENCE [LARGE SCALE GENOMIC DNA]</scope>
    <source>
        <strain evidence="3">NAU3</strain>
        <tissue evidence="3">Gut</tissue>
    </source>
</reference>
<accession>A0ABQ9YBG8</accession>
<feature type="region of interest" description="Disordered" evidence="1">
    <location>
        <begin position="216"/>
        <end position="241"/>
    </location>
</feature>
<name>A0ABQ9YBG8_9EUKA</name>
<sequence length="241" mass="25584">MLIPWNHETPFILKLDSVGLALTVTSTTFRELTLYAPILDIVDADGADVAEYFTTSTFDECRSSSSGSNVLISGKPSFALKHIPLSHNLWIPIAVPWIAIVSVSLVVAIVLGICGVCCCCSCCGSCGRGCCCRNSHKCRKTKKDAENQQLQPQPSQLYQPAPQTVLVAPAYAPPPNAAIAGPNGTFVQVPAGQAVMYQMPPNQPSENVTFEVDPTAVVGEGKPTPAEEDNGALGLTQKPNE</sequence>
<keyword evidence="2" id="KW-0812">Transmembrane</keyword>
<keyword evidence="2" id="KW-1133">Transmembrane helix</keyword>
<gene>
    <name evidence="3" type="ORF">BLNAU_3833</name>
</gene>
<comment type="caution">
    <text evidence="3">The sequence shown here is derived from an EMBL/GenBank/DDBJ whole genome shotgun (WGS) entry which is preliminary data.</text>
</comment>
<keyword evidence="2" id="KW-0472">Membrane</keyword>
<evidence type="ECO:0000256" key="1">
    <source>
        <dbReference type="SAM" id="MobiDB-lite"/>
    </source>
</evidence>
<keyword evidence="4" id="KW-1185">Reference proteome</keyword>
<feature type="transmembrane region" description="Helical" evidence="2">
    <location>
        <begin position="89"/>
        <end position="113"/>
    </location>
</feature>
<proteinExistence type="predicted"/>
<organism evidence="3 4">
    <name type="scientific">Blattamonas nauphoetae</name>
    <dbReference type="NCBI Taxonomy" id="2049346"/>
    <lineage>
        <taxon>Eukaryota</taxon>
        <taxon>Metamonada</taxon>
        <taxon>Preaxostyla</taxon>
        <taxon>Oxymonadida</taxon>
        <taxon>Blattamonas</taxon>
    </lineage>
</organism>
<evidence type="ECO:0000313" key="4">
    <source>
        <dbReference type="Proteomes" id="UP001281761"/>
    </source>
</evidence>
<evidence type="ECO:0000313" key="3">
    <source>
        <dbReference type="EMBL" id="KAK2961065.1"/>
    </source>
</evidence>
<dbReference type="Proteomes" id="UP001281761">
    <property type="component" value="Unassembled WGS sequence"/>
</dbReference>
<protein>
    <recommendedName>
        <fullName evidence="5">Transmembrane protein</fullName>
    </recommendedName>
</protein>
<dbReference type="EMBL" id="JARBJD010000018">
    <property type="protein sequence ID" value="KAK2961065.1"/>
    <property type="molecule type" value="Genomic_DNA"/>
</dbReference>